<evidence type="ECO:0008006" key="3">
    <source>
        <dbReference type="Google" id="ProtNLM"/>
    </source>
</evidence>
<dbReference type="EMBL" id="CP133720">
    <property type="protein sequence ID" value="WMW82149.1"/>
    <property type="molecule type" value="Genomic_DNA"/>
</dbReference>
<evidence type="ECO:0000313" key="1">
    <source>
        <dbReference type="EMBL" id="WMW82149.1"/>
    </source>
</evidence>
<accession>A0ABY9RN55</accession>
<dbReference type="RefSeq" id="WP_309483626.1">
    <property type="nucleotide sequence ID" value="NZ_CP133720.1"/>
</dbReference>
<organism evidence="1 2">
    <name type="scientific">Undibacterium cyanobacteriorum</name>
    <dbReference type="NCBI Taxonomy" id="3073561"/>
    <lineage>
        <taxon>Bacteria</taxon>
        <taxon>Pseudomonadati</taxon>
        <taxon>Pseudomonadota</taxon>
        <taxon>Betaproteobacteria</taxon>
        <taxon>Burkholderiales</taxon>
        <taxon>Oxalobacteraceae</taxon>
        <taxon>Undibacterium</taxon>
    </lineage>
</organism>
<dbReference type="Proteomes" id="UP001181355">
    <property type="component" value="Chromosome"/>
</dbReference>
<gene>
    <name evidence="1" type="ORF">RF679_07650</name>
</gene>
<protein>
    <recommendedName>
        <fullName evidence="3">Transposase</fullName>
    </recommendedName>
</protein>
<reference evidence="1" key="1">
    <citation type="submission" date="2023-09" db="EMBL/GenBank/DDBJ databases">
        <title>Undibacterium sp. 20NA77.5 isolated from freshwater.</title>
        <authorList>
            <person name="Le V."/>
            <person name="Ko S.-R."/>
            <person name="Ahn C.-Y."/>
            <person name="Oh H.-M."/>
        </authorList>
    </citation>
    <scope>NUCLEOTIDE SEQUENCE</scope>
    <source>
        <strain evidence="1">20NA77.5</strain>
    </source>
</reference>
<evidence type="ECO:0000313" key="2">
    <source>
        <dbReference type="Proteomes" id="UP001181355"/>
    </source>
</evidence>
<name>A0ABY9RN55_9BURK</name>
<sequence>MLKLRSVKKHKQGQTAKNVNAGILVDADYNISMAVPMDVSIGVCMPRAQILRNVSEKFD</sequence>
<keyword evidence="2" id="KW-1185">Reference proteome</keyword>
<proteinExistence type="predicted"/>